<dbReference type="Gene3D" id="1.10.10.2830">
    <property type="match status" value="1"/>
</dbReference>
<feature type="domain" description="ParB-like N-terminal" evidence="1">
    <location>
        <begin position="36"/>
        <end position="130"/>
    </location>
</feature>
<evidence type="ECO:0000259" key="1">
    <source>
        <dbReference type="SMART" id="SM00470"/>
    </source>
</evidence>
<dbReference type="InterPro" id="IPR003115">
    <property type="entry name" value="ParB_N"/>
</dbReference>
<sequence length="319" mass="35823">MTKQRLILPNDGRPPMPMPAFSNAPRSVAPAGRRLVHLAVELIDAHPLAPREIYTERMIRERADDLRAQGQHDPIHVIPNPDTPGRYLICDGWTRVQACRVHGVLDTLLAEIHEGLTLREAAWFGYEQNEGREQQSDYDRAMFHEKLLADGETAEELARRGGFHKSMMTFLRAYAKLPAGVLDLVREHPQKFGSRVAYELHRLHEACGEAAALELATEFATNPDDLPVRWLLGRARELRAQTREAAPAESAPAEKKAAAWPAHQVYDSAEARGYYRRRDGRIQLSLQLAPQHREAFAQGLERLLQTLEPPAPSGTPDPA</sequence>
<dbReference type="Gene3D" id="3.90.1530.10">
    <property type="entry name" value="Conserved hypothetical protein from pyrococcus furiosus pfu- 392566-001, ParB domain"/>
    <property type="match status" value="1"/>
</dbReference>
<keyword evidence="3" id="KW-1185">Reference proteome</keyword>
<protein>
    <submittedName>
        <fullName evidence="2">ParB family chromosome partitioning protein</fullName>
    </submittedName>
</protein>
<evidence type="ECO:0000313" key="3">
    <source>
        <dbReference type="Proteomes" id="UP001516061"/>
    </source>
</evidence>
<dbReference type="Proteomes" id="UP001516061">
    <property type="component" value="Unassembled WGS sequence"/>
</dbReference>
<proteinExistence type="predicted"/>
<organism evidence="2 3">
    <name type="scientific">Sphaerotilus uruguayifluvii</name>
    <dbReference type="NCBI Taxonomy" id="2735897"/>
    <lineage>
        <taxon>Bacteria</taxon>
        <taxon>Pseudomonadati</taxon>
        <taxon>Pseudomonadota</taxon>
        <taxon>Betaproteobacteria</taxon>
        <taxon>Burkholderiales</taxon>
        <taxon>Sphaerotilaceae</taxon>
        <taxon>Sphaerotilus</taxon>
    </lineage>
</organism>
<comment type="caution">
    <text evidence="2">The sequence shown here is derived from an EMBL/GenBank/DDBJ whole genome shotgun (WGS) entry which is preliminary data.</text>
</comment>
<dbReference type="RefSeq" id="WP_173803978.1">
    <property type="nucleotide sequence ID" value="NZ_JABSNM010000002.1"/>
</dbReference>
<dbReference type="SUPFAM" id="SSF110849">
    <property type="entry name" value="ParB/Sulfiredoxin"/>
    <property type="match status" value="1"/>
</dbReference>
<dbReference type="PANTHER" id="PTHR33375:SF1">
    <property type="entry name" value="CHROMOSOME-PARTITIONING PROTEIN PARB-RELATED"/>
    <property type="match status" value="1"/>
</dbReference>
<dbReference type="InterPro" id="IPR036086">
    <property type="entry name" value="ParB/Sulfiredoxin_sf"/>
</dbReference>
<name>A0ABX2G0R3_9BURK</name>
<dbReference type="SMART" id="SM00470">
    <property type="entry name" value="ParB"/>
    <property type="match status" value="1"/>
</dbReference>
<gene>
    <name evidence="2" type="ORF">HNQ01_000753</name>
</gene>
<reference evidence="2 3" key="1">
    <citation type="submission" date="2020-05" db="EMBL/GenBank/DDBJ databases">
        <title>Genomic Encyclopedia of Type Strains, Phase IV (KMG-V): Genome sequencing to study the core and pangenomes of soil and plant-associated prokaryotes.</title>
        <authorList>
            <person name="Whitman W."/>
        </authorList>
    </citation>
    <scope>NUCLEOTIDE SEQUENCE [LARGE SCALE GENOMIC DNA]</scope>
    <source>
        <strain evidence="2 3">C29</strain>
    </source>
</reference>
<dbReference type="EMBL" id="JABSNM010000002">
    <property type="protein sequence ID" value="NRT55043.1"/>
    <property type="molecule type" value="Genomic_DNA"/>
</dbReference>
<dbReference type="PANTHER" id="PTHR33375">
    <property type="entry name" value="CHROMOSOME-PARTITIONING PROTEIN PARB-RELATED"/>
    <property type="match status" value="1"/>
</dbReference>
<evidence type="ECO:0000313" key="2">
    <source>
        <dbReference type="EMBL" id="NRT55043.1"/>
    </source>
</evidence>
<accession>A0ABX2G0R3</accession>
<dbReference type="SUPFAM" id="SSF109709">
    <property type="entry name" value="KorB DNA-binding domain-like"/>
    <property type="match status" value="1"/>
</dbReference>
<dbReference type="InterPro" id="IPR050336">
    <property type="entry name" value="Chromosome_partition/occlusion"/>
</dbReference>